<dbReference type="InterPro" id="IPR052602">
    <property type="entry name" value="Growth_transcription_reg"/>
</dbReference>
<evidence type="ECO:0000256" key="2">
    <source>
        <dbReference type="SAM" id="MobiDB-lite"/>
    </source>
</evidence>
<dbReference type="EMBL" id="JAKKPZ010000015">
    <property type="protein sequence ID" value="KAI1713484.1"/>
    <property type="molecule type" value="Genomic_DNA"/>
</dbReference>
<feature type="coiled-coil region" evidence="1">
    <location>
        <begin position="236"/>
        <end position="585"/>
    </location>
</feature>
<organism evidence="3 4">
    <name type="scientific">Ditylenchus destructor</name>
    <dbReference type="NCBI Taxonomy" id="166010"/>
    <lineage>
        <taxon>Eukaryota</taxon>
        <taxon>Metazoa</taxon>
        <taxon>Ecdysozoa</taxon>
        <taxon>Nematoda</taxon>
        <taxon>Chromadorea</taxon>
        <taxon>Rhabditida</taxon>
        <taxon>Tylenchina</taxon>
        <taxon>Tylenchomorpha</taxon>
        <taxon>Sphaerularioidea</taxon>
        <taxon>Anguinidae</taxon>
        <taxon>Anguininae</taxon>
        <taxon>Ditylenchus</taxon>
    </lineage>
</organism>
<feature type="region of interest" description="Disordered" evidence="2">
    <location>
        <begin position="27"/>
        <end position="96"/>
    </location>
</feature>
<sequence>MSFSWANKLAKSASLLANTAQRAVDSVLDITEEDEGNETTNEDIAEEEDNVINEDESHNQSEQRQRNISPSQFHNDSDASISQPTNWNIEIEEKDNREVVDAEPNPIRDAHEQSITSIFHYSPSSNSPDEEDIHNTQQPTTSTSLDLSLITLEENESEKTVPLVDSDKTMDRHNNEEVRTVNSTIASSDIEIIRHVDEWSVASSNNHYRSPGTMEEINLNSVMMQVIDQSSQNQQMSHLTDQIAILNAKLRHKEQKIEELCKANEKLNEANSALISKNKQISSRASVETKLQRQLAEKDKELNDLMDEGRRLSEHSGKQSKEIRKLKQQLAQLEIVTAARDSTMEELQSAHLQIQEQNEEISSLKDAIKTSESKLEEVQNEFKLTRASSGIVERHIEDQKAQLESATEEINRLSVELKAALQSKEELSNEIQSLGAKLINRRVQDCLEDEREKGHVEDLTAERARNAALQNQIRDLEQRNEALMASQREIATQITEANSPLLANIQSLEEKISNLEKQNEILANQLRKANDNASAHKRKLEEHSSVLAQRMEEHKRIVMSKDAEFESCCEERNELKRTIENLESNECAKLQTECLSLQQTTSDMSLQLSQLKLSQSTASTPVGSLRETQREELPIPLAKSMSSGIRRQSANDSGIRMDLAGPHMLADLDSQSLDRLRMELEEAHEQLFELHKKFDGLLEMYGGCLETIDELKYDNEDLRTLCKQQALQLIETTNGSQPNIETL</sequence>
<feature type="compositionally biased region" description="Basic and acidic residues" evidence="2">
    <location>
        <begin position="55"/>
        <end position="65"/>
    </location>
</feature>
<comment type="caution">
    <text evidence="3">The sequence shown here is derived from an EMBL/GenBank/DDBJ whole genome shotgun (WGS) entry which is preliminary data.</text>
</comment>
<dbReference type="PANTHER" id="PTHR46515:SF1">
    <property type="entry name" value="TATA ELEMENT MODULATORY FACTOR"/>
    <property type="match status" value="1"/>
</dbReference>
<name>A0AAD4N1A6_9BILA</name>
<keyword evidence="1" id="KW-0175">Coiled coil</keyword>
<dbReference type="Proteomes" id="UP001201812">
    <property type="component" value="Unassembled WGS sequence"/>
</dbReference>
<dbReference type="AlphaFoldDB" id="A0AAD4N1A6"/>
<proteinExistence type="predicted"/>
<reference evidence="3" key="1">
    <citation type="submission" date="2022-01" db="EMBL/GenBank/DDBJ databases">
        <title>Genome Sequence Resource for Two Populations of Ditylenchus destructor, the Migratory Endoparasitic Phytonematode.</title>
        <authorList>
            <person name="Zhang H."/>
            <person name="Lin R."/>
            <person name="Xie B."/>
        </authorList>
    </citation>
    <scope>NUCLEOTIDE SEQUENCE</scope>
    <source>
        <strain evidence="3">BazhouSP</strain>
    </source>
</reference>
<gene>
    <name evidence="3" type="ORF">DdX_08999</name>
</gene>
<feature type="region of interest" description="Disordered" evidence="2">
    <location>
        <begin position="121"/>
        <end position="143"/>
    </location>
</feature>
<feature type="compositionally biased region" description="Acidic residues" evidence="2">
    <location>
        <begin position="30"/>
        <end position="54"/>
    </location>
</feature>
<evidence type="ECO:0000313" key="3">
    <source>
        <dbReference type="EMBL" id="KAI1713484.1"/>
    </source>
</evidence>
<dbReference type="GO" id="GO:0005794">
    <property type="term" value="C:Golgi apparatus"/>
    <property type="evidence" value="ECO:0007669"/>
    <property type="project" value="TreeGrafter"/>
</dbReference>
<feature type="compositionally biased region" description="Polar residues" evidence="2">
    <location>
        <begin position="66"/>
        <end position="88"/>
    </location>
</feature>
<evidence type="ECO:0000313" key="4">
    <source>
        <dbReference type="Proteomes" id="UP001201812"/>
    </source>
</evidence>
<accession>A0AAD4N1A6</accession>
<protein>
    <submittedName>
        <fullName evidence="3">TATA element modulatory factor 1 TATA binding domain-containing protein</fullName>
    </submittedName>
</protein>
<dbReference type="GO" id="GO:0005783">
    <property type="term" value="C:endoplasmic reticulum"/>
    <property type="evidence" value="ECO:0007669"/>
    <property type="project" value="TreeGrafter"/>
</dbReference>
<evidence type="ECO:0000256" key="1">
    <source>
        <dbReference type="SAM" id="Coils"/>
    </source>
</evidence>
<keyword evidence="4" id="KW-1185">Reference proteome</keyword>
<dbReference type="PANTHER" id="PTHR46515">
    <property type="entry name" value="TATA ELEMENT MODULATORY FACTOR TMF1"/>
    <property type="match status" value="1"/>
</dbReference>